<gene>
    <name evidence="2" type="ORF">FAGAP_3084</name>
</gene>
<feature type="compositionally biased region" description="Polar residues" evidence="1">
    <location>
        <begin position="193"/>
        <end position="216"/>
    </location>
</feature>
<reference evidence="2" key="1">
    <citation type="submission" date="2020-01" db="EMBL/GenBank/DDBJ databases">
        <title>Identification and distribution of gene clusters putatively required for synthesis of sphingolipid metabolism inhibitors in phylogenetically diverse species of the filamentous fungus Fusarium.</title>
        <authorList>
            <person name="Kim H.-S."/>
            <person name="Busman M."/>
            <person name="Brown D.W."/>
            <person name="Divon H."/>
            <person name="Uhlig S."/>
            <person name="Proctor R.H."/>
        </authorList>
    </citation>
    <scope>NUCLEOTIDE SEQUENCE</scope>
    <source>
        <strain evidence="2">NRRL 31653</strain>
    </source>
</reference>
<feature type="compositionally biased region" description="Polar residues" evidence="1">
    <location>
        <begin position="225"/>
        <end position="234"/>
    </location>
</feature>
<organism evidence="2 3">
    <name type="scientific">Fusarium agapanthi</name>
    <dbReference type="NCBI Taxonomy" id="1803897"/>
    <lineage>
        <taxon>Eukaryota</taxon>
        <taxon>Fungi</taxon>
        <taxon>Dikarya</taxon>
        <taxon>Ascomycota</taxon>
        <taxon>Pezizomycotina</taxon>
        <taxon>Sordariomycetes</taxon>
        <taxon>Hypocreomycetidae</taxon>
        <taxon>Hypocreales</taxon>
        <taxon>Nectriaceae</taxon>
        <taxon>Fusarium</taxon>
        <taxon>Fusarium fujikuroi species complex</taxon>
    </lineage>
</organism>
<protein>
    <submittedName>
        <fullName evidence="2">Uncharacterized protein</fullName>
    </submittedName>
</protein>
<accession>A0A9P5E9E1</accession>
<feature type="compositionally biased region" description="Low complexity" evidence="1">
    <location>
        <begin position="270"/>
        <end position="285"/>
    </location>
</feature>
<dbReference type="OrthoDB" id="5081713at2759"/>
<evidence type="ECO:0000313" key="3">
    <source>
        <dbReference type="Proteomes" id="UP000737391"/>
    </source>
</evidence>
<name>A0A9P5E9E1_9HYPO</name>
<feature type="region of interest" description="Disordered" evidence="1">
    <location>
        <begin position="177"/>
        <end position="346"/>
    </location>
</feature>
<evidence type="ECO:0000313" key="2">
    <source>
        <dbReference type="EMBL" id="KAF4500721.1"/>
    </source>
</evidence>
<sequence>MAWSRSELSAAGFFYDEDLRTDLKCYPWLIVECKSGKGTLKESQRLAQLETVCCQALNASACAVKLNQIAARYAVELRKQTHIPPIPAVTTVGPKVSVWITYYAKDFMAYNNACSYRRQDQGYMMQLVWEGDMTETRDIREFQLILENTYTWDMRVFKLQINGLIDHWRAAHCSVESTPLRRSTRLREKAASQPGTPFDSSRNTRSSNANIGQGTTAVLIKTPGSPESPQTPKTPTARAGRASAPARAAEVSSGSESSSDSDAEEADDNPAYSPSSSSSTFYTASEGRSVRDSMGPPSARSSARSSARLSTRSSVGPPPSIRSSMGPPSWRSLRGPASSASSRGQASVCSSVDPLLDSANIDDWGYTPQQNPSVASKLFLDIHSHIGLPNLSFWMHDLARYLSPKVTADLRVLVILD</sequence>
<keyword evidence="3" id="KW-1185">Reference proteome</keyword>
<feature type="compositionally biased region" description="Low complexity" evidence="1">
    <location>
        <begin position="237"/>
        <end position="258"/>
    </location>
</feature>
<dbReference type="EMBL" id="LUFC02000175">
    <property type="protein sequence ID" value="KAF4500721.1"/>
    <property type="molecule type" value="Genomic_DNA"/>
</dbReference>
<proteinExistence type="predicted"/>
<evidence type="ECO:0000256" key="1">
    <source>
        <dbReference type="SAM" id="MobiDB-lite"/>
    </source>
</evidence>
<feature type="compositionally biased region" description="Acidic residues" evidence="1">
    <location>
        <begin position="259"/>
        <end position="268"/>
    </location>
</feature>
<feature type="compositionally biased region" description="Low complexity" evidence="1">
    <location>
        <begin position="298"/>
        <end position="314"/>
    </location>
</feature>
<comment type="caution">
    <text evidence="2">The sequence shown here is derived from an EMBL/GenBank/DDBJ whole genome shotgun (WGS) entry which is preliminary data.</text>
</comment>
<dbReference type="Proteomes" id="UP000737391">
    <property type="component" value="Unassembled WGS sequence"/>
</dbReference>
<dbReference type="AlphaFoldDB" id="A0A9P5E9E1"/>